<protein>
    <submittedName>
        <fullName evidence="2">Acyl carrier protein</fullName>
    </submittedName>
</protein>
<feature type="domain" description="Carrier" evidence="1">
    <location>
        <begin position="1"/>
        <end position="81"/>
    </location>
</feature>
<gene>
    <name evidence="2" type="ORF">SAMN05216326_10247</name>
</gene>
<dbReference type="AlphaFoldDB" id="A0A1H9YKE5"/>
<evidence type="ECO:0000313" key="3">
    <source>
        <dbReference type="Proteomes" id="UP000199345"/>
    </source>
</evidence>
<organism evidence="2 3">
    <name type="scientific">Nitrosomonas marina</name>
    <dbReference type="NCBI Taxonomy" id="917"/>
    <lineage>
        <taxon>Bacteria</taxon>
        <taxon>Pseudomonadati</taxon>
        <taxon>Pseudomonadota</taxon>
        <taxon>Betaproteobacteria</taxon>
        <taxon>Nitrosomonadales</taxon>
        <taxon>Nitrosomonadaceae</taxon>
        <taxon>Nitrosomonas</taxon>
    </lineage>
</organism>
<evidence type="ECO:0000259" key="1">
    <source>
        <dbReference type="PROSITE" id="PS50075"/>
    </source>
</evidence>
<dbReference type="Pfam" id="PF00550">
    <property type="entry name" value="PP-binding"/>
    <property type="match status" value="1"/>
</dbReference>
<dbReference type="PROSITE" id="PS50075">
    <property type="entry name" value="CARRIER"/>
    <property type="match status" value="1"/>
</dbReference>
<dbReference type="Gene3D" id="1.10.1200.10">
    <property type="entry name" value="ACP-like"/>
    <property type="match status" value="1"/>
</dbReference>
<proteinExistence type="predicted"/>
<dbReference type="InterPro" id="IPR036736">
    <property type="entry name" value="ACP-like_sf"/>
</dbReference>
<reference evidence="3" key="1">
    <citation type="submission" date="2016-10" db="EMBL/GenBank/DDBJ databases">
        <authorList>
            <person name="Varghese N."/>
            <person name="Submissions S."/>
        </authorList>
    </citation>
    <scope>NUCLEOTIDE SEQUENCE [LARGE SCALE GENOMIC DNA]</scope>
    <source>
        <strain evidence="3">Nm71</strain>
    </source>
</reference>
<sequence length="81" mass="8914">MKLENEIINIVRDVLVLGDRADDFNASTGLMGDIPEFDSMSVVAIITALEDEYGCVFEDDEITAEVFKTIGSLTQLVESKL</sequence>
<dbReference type="SUPFAM" id="SSF47336">
    <property type="entry name" value="ACP-like"/>
    <property type="match status" value="1"/>
</dbReference>
<dbReference type="OrthoDB" id="8527261at2"/>
<accession>A0A1H9YKE5</accession>
<dbReference type="InterPro" id="IPR009081">
    <property type="entry name" value="PP-bd_ACP"/>
</dbReference>
<evidence type="ECO:0000313" key="2">
    <source>
        <dbReference type="EMBL" id="SES69555.1"/>
    </source>
</evidence>
<dbReference type="EMBL" id="FOIA01000002">
    <property type="protein sequence ID" value="SES69555.1"/>
    <property type="molecule type" value="Genomic_DNA"/>
</dbReference>
<keyword evidence="3" id="KW-1185">Reference proteome</keyword>
<dbReference type="Proteomes" id="UP000199345">
    <property type="component" value="Unassembled WGS sequence"/>
</dbReference>
<dbReference type="RefSeq" id="WP_090655440.1">
    <property type="nucleotide sequence ID" value="NZ_FOIA01000002.1"/>
</dbReference>
<name>A0A1H9YKE5_9PROT</name>